<dbReference type="PANTHER" id="PTHR31087:SF161">
    <property type="entry name" value="TUBBY C 2 FAMILY PROTEIN"/>
    <property type="match status" value="1"/>
</dbReference>
<dbReference type="Proteomes" id="UP001149165">
    <property type="component" value="Unassembled WGS sequence"/>
</dbReference>
<gene>
    <name evidence="2" type="ORF">N7456_000939</name>
</gene>
<organism evidence="2 3">
    <name type="scientific">Penicillium angulare</name>
    <dbReference type="NCBI Taxonomy" id="116970"/>
    <lineage>
        <taxon>Eukaryota</taxon>
        <taxon>Fungi</taxon>
        <taxon>Dikarya</taxon>
        <taxon>Ascomycota</taxon>
        <taxon>Pezizomycotina</taxon>
        <taxon>Eurotiomycetes</taxon>
        <taxon>Eurotiomycetidae</taxon>
        <taxon>Eurotiales</taxon>
        <taxon>Aspergillaceae</taxon>
        <taxon>Penicillium</taxon>
    </lineage>
</organism>
<keyword evidence="3" id="KW-1185">Reference proteome</keyword>
<dbReference type="AlphaFoldDB" id="A0A9W9GD27"/>
<name>A0A9W9GD27_9EURO</name>
<dbReference type="InterPro" id="IPR025659">
    <property type="entry name" value="Tubby-like_C"/>
</dbReference>
<sequence length="198" mass="21517">MHSVNLAPVPQPLAIFDQFTAHQTEVLAIKEKVLSLTGDSFDVKLANGQPIFKVKGKLMSISGRKAVTDTSNNHLFDIVKEHLHIHSTYAAESPDGKKILQVKSGINLLGSKATATFTSPATGNTHVLKMKGNWIDSKADIVDESTNAVVAQIDRKLLSGRDIFFDQQTYAVIVAPGVDMALIAALCICFDEKNNEQD</sequence>
<dbReference type="SUPFAM" id="SSF54518">
    <property type="entry name" value="Tubby C-terminal domain-like"/>
    <property type="match status" value="1"/>
</dbReference>
<dbReference type="Gene3D" id="2.40.160.200">
    <property type="entry name" value="LURP1-related"/>
    <property type="match status" value="1"/>
</dbReference>
<proteinExistence type="inferred from homology"/>
<accession>A0A9W9GD27</accession>
<dbReference type="OrthoDB" id="97518at2759"/>
<dbReference type="InterPro" id="IPR038595">
    <property type="entry name" value="LOR_sf"/>
</dbReference>
<dbReference type="Pfam" id="PF04525">
    <property type="entry name" value="LOR"/>
    <property type="match status" value="1"/>
</dbReference>
<comment type="similarity">
    <text evidence="1">Belongs to the LOR family.</text>
</comment>
<reference evidence="2" key="1">
    <citation type="submission" date="2022-11" db="EMBL/GenBank/DDBJ databases">
        <authorList>
            <person name="Petersen C."/>
        </authorList>
    </citation>
    <scope>NUCLEOTIDE SEQUENCE</scope>
    <source>
        <strain evidence="2">IBT 30069</strain>
    </source>
</reference>
<dbReference type="PANTHER" id="PTHR31087">
    <property type="match status" value="1"/>
</dbReference>
<protein>
    <recommendedName>
        <fullName evidence="4">DUF567 domain protein</fullName>
    </recommendedName>
</protein>
<dbReference type="InterPro" id="IPR007612">
    <property type="entry name" value="LOR"/>
</dbReference>
<reference evidence="2" key="2">
    <citation type="journal article" date="2023" name="IMA Fungus">
        <title>Comparative genomic study of the Penicillium genus elucidates a diverse pangenome and 15 lateral gene transfer events.</title>
        <authorList>
            <person name="Petersen C."/>
            <person name="Sorensen T."/>
            <person name="Nielsen M.R."/>
            <person name="Sondergaard T.E."/>
            <person name="Sorensen J.L."/>
            <person name="Fitzpatrick D.A."/>
            <person name="Frisvad J.C."/>
            <person name="Nielsen K.L."/>
        </authorList>
    </citation>
    <scope>NUCLEOTIDE SEQUENCE</scope>
    <source>
        <strain evidence="2">IBT 30069</strain>
    </source>
</reference>
<evidence type="ECO:0000256" key="1">
    <source>
        <dbReference type="ARBA" id="ARBA00005437"/>
    </source>
</evidence>
<evidence type="ECO:0000313" key="3">
    <source>
        <dbReference type="Proteomes" id="UP001149165"/>
    </source>
</evidence>
<comment type="caution">
    <text evidence="2">The sequence shown here is derived from an EMBL/GenBank/DDBJ whole genome shotgun (WGS) entry which is preliminary data.</text>
</comment>
<evidence type="ECO:0008006" key="4">
    <source>
        <dbReference type="Google" id="ProtNLM"/>
    </source>
</evidence>
<dbReference type="EMBL" id="JAPQKH010000001">
    <property type="protein sequence ID" value="KAJ5116591.1"/>
    <property type="molecule type" value="Genomic_DNA"/>
</dbReference>
<evidence type="ECO:0000313" key="2">
    <source>
        <dbReference type="EMBL" id="KAJ5116591.1"/>
    </source>
</evidence>